<feature type="domain" description="NAD-dependent epimerase/dehydratase" evidence="3">
    <location>
        <begin position="6"/>
        <end position="117"/>
    </location>
</feature>
<dbReference type="InterPro" id="IPR002347">
    <property type="entry name" value="SDR_fam"/>
</dbReference>
<keyword evidence="2" id="KW-0560">Oxidoreductase</keyword>
<dbReference type="InterPro" id="IPR036291">
    <property type="entry name" value="NAD(P)-bd_dom_sf"/>
</dbReference>
<dbReference type="Proteomes" id="UP000501240">
    <property type="component" value="Chromosome"/>
</dbReference>
<accession>A0A7D3ZJM5</accession>
<evidence type="ECO:0000313" key="4">
    <source>
        <dbReference type="EMBL" id="QKG19983.1"/>
    </source>
</evidence>
<evidence type="ECO:0000256" key="2">
    <source>
        <dbReference type="ARBA" id="ARBA00023002"/>
    </source>
</evidence>
<proteinExistence type="inferred from homology"/>
<dbReference type="PANTHER" id="PTHR24321">
    <property type="entry name" value="DEHYDROGENASES, SHORT CHAIN"/>
    <property type="match status" value="1"/>
</dbReference>
<dbReference type="Pfam" id="PF01370">
    <property type="entry name" value="Epimerase"/>
    <property type="match status" value="1"/>
</dbReference>
<dbReference type="SUPFAM" id="SSF51735">
    <property type="entry name" value="NAD(P)-binding Rossmann-fold domains"/>
    <property type="match status" value="1"/>
</dbReference>
<dbReference type="InterPro" id="IPR001509">
    <property type="entry name" value="Epimerase_deHydtase"/>
</dbReference>
<protein>
    <submittedName>
        <fullName evidence="4">Short-chain dehydrogenase/reductase SDR</fullName>
    </submittedName>
</protein>
<reference evidence="4 5" key="1">
    <citation type="submission" date="2020-05" db="EMBL/GenBank/DDBJ databases">
        <title>Actinomadura verrucosospora NRRL-B18236 (PFL_A860) Genome sequencing and assembly.</title>
        <authorList>
            <person name="Samborskyy M."/>
        </authorList>
    </citation>
    <scope>NUCLEOTIDE SEQUENCE [LARGE SCALE GENOMIC DNA]</scope>
    <source>
        <strain evidence="4 5">NRRL:B18236</strain>
    </source>
</reference>
<name>A0A7D3ZJM5_ACTVE</name>
<evidence type="ECO:0000259" key="3">
    <source>
        <dbReference type="Pfam" id="PF01370"/>
    </source>
</evidence>
<dbReference type="GO" id="GO:0016491">
    <property type="term" value="F:oxidoreductase activity"/>
    <property type="evidence" value="ECO:0007669"/>
    <property type="project" value="UniProtKB-KW"/>
</dbReference>
<dbReference type="Gene3D" id="3.40.50.720">
    <property type="entry name" value="NAD(P)-binding Rossmann-like Domain"/>
    <property type="match status" value="1"/>
</dbReference>
<dbReference type="RefSeq" id="WP_173094445.1">
    <property type="nucleotide sequence ID" value="NZ_CP053892.1"/>
</dbReference>
<evidence type="ECO:0000256" key="1">
    <source>
        <dbReference type="ARBA" id="ARBA00006484"/>
    </source>
</evidence>
<dbReference type="PRINTS" id="PR00081">
    <property type="entry name" value="GDHRDH"/>
</dbReference>
<dbReference type="AlphaFoldDB" id="A0A7D3ZJM5"/>
<comment type="similarity">
    <text evidence="1">Belongs to the short-chain dehydrogenases/reductases (SDR) family.</text>
</comment>
<dbReference type="Pfam" id="PF13561">
    <property type="entry name" value="adh_short_C2"/>
    <property type="match status" value="1"/>
</dbReference>
<dbReference type="EMBL" id="CP053892">
    <property type="protein sequence ID" value="QKG19983.1"/>
    <property type="molecule type" value="Genomic_DNA"/>
</dbReference>
<dbReference type="PANTHER" id="PTHR24321:SF8">
    <property type="entry name" value="ESTRADIOL 17-BETA-DEHYDROGENASE 8-RELATED"/>
    <property type="match status" value="1"/>
</dbReference>
<sequence>MGTFAVTGSASGMGAASAALLRDAGHTVIGVDLHDADVVADLGTDQGRRTAVEEILAAAGGVLDGVAAIAGVGPNMRDAAAVMSINYFGPVALLEGLHPALARSGAGRAVVIGSNSATTVPLIDEDLAELALAGDEEAARERARAAQSAMPPEIVEMAPSIGAYATSKFALARWVRRTAVQADWARRGVLLNAIAPGAVLTPLMLGSTGTAPEMDPDEFPTPMPLGVFGHPEDIAFWVHQFLKPEARFTTGAVLFVDGGTDAAMRPDAQPTVMTF</sequence>
<gene>
    <name evidence="4" type="ORF">ACTIVE_1619</name>
</gene>
<keyword evidence="5" id="KW-1185">Reference proteome</keyword>
<organism evidence="4 5">
    <name type="scientific">Actinomadura verrucosospora</name>
    <dbReference type="NCBI Taxonomy" id="46165"/>
    <lineage>
        <taxon>Bacteria</taxon>
        <taxon>Bacillati</taxon>
        <taxon>Actinomycetota</taxon>
        <taxon>Actinomycetes</taxon>
        <taxon>Streptosporangiales</taxon>
        <taxon>Thermomonosporaceae</taxon>
        <taxon>Actinomadura</taxon>
    </lineage>
</organism>
<evidence type="ECO:0000313" key="5">
    <source>
        <dbReference type="Proteomes" id="UP000501240"/>
    </source>
</evidence>